<accession>A0A2V5KXQ6</accession>
<dbReference type="Proteomes" id="UP000247476">
    <property type="component" value="Unassembled WGS sequence"/>
</dbReference>
<reference evidence="2 3" key="1">
    <citation type="submission" date="2018-05" db="EMBL/GenBank/DDBJ databases">
        <title>Paenibacillus flagellatus sp. nov., isolated from selenium mineral soil.</title>
        <authorList>
            <person name="Dai X."/>
        </authorList>
    </citation>
    <scope>NUCLEOTIDE SEQUENCE [LARGE SCALE GENOMIC DNA]</scope>
    <source>
        <strain evidence="2 3">DXL2</strain>
    </source>
</reference>
<dbReference type="InterPro" id="IPR011256">
    <property type="entry name" value="Reg_factor_effector_dom_sf"/>
</dbReference>
<gene>
    <name evidence="2" type="ORF">DLM86_02205</name>
</gene>
<comment type="caution">
    <text evidence="2">The sequence shown here is derived from an EMBL/GenBank/DDBJ whole genome shotgun (WGS) entry which is preliminary data.</text>
</comment>
<name>A0A2V5KXQ6_9BACL</name>
<dbReference type="SUPFAM" id="SSF55136">
    <property type="entry name" value="Probable bacterial effector-binding domain"/>
    <property type="match status" value="1"/>
</dbReference>
<sequence length="165" mass="18841">MNIRAVQMPAFTVVGIRASGTMSGLGAPVRQAYVDLLRRREDIRNVNDPGTVYGVSPPNYKGNPGPLDFYVCLEVDPIANVPHGMVHLHLVPHLYAEAVYRGPEKRKVEAYDATSRWMRENGYVYDDVTYYFERYGERTKLLDPDDEDNEVLVYCPIRRKEEGSE</sequence>
<dbReference type="EMBL" id="QJVJ01000001">
    <property type="protein sequence ID" value="PYI57277.1"/>
    <property type="molecule type" value="Genomic_DNA"/>
</dbReference>
<organism evidence="2 3">
    <name type="scientific">Paenibacillus flagellatus</name>
    <dbReference type="NCBI Taxonomy" id="2211139"/>
    <lineage>
        <taxon>Bacteria</taxon>
        <taxon>Bacillati</taxon>
        <taxon>Bacillota</taxon>
        <taxon>Bacilli</taxon>
        <taxon>Bacillales</taxon>
        <taxon>Paenibacillaceae</taxon>
        <taxon>Paenibacillus</taxon>
    </lineage>
</organism>
<dbReference type="Gene3D" id="3.20.80.10">
    <property type="entry name" value="Regulatory factor, effector binding domain"/>
    <property type="match status" value="1"/>
</dbReference>
<dbReference type="InterPro" id="IPR029442">
    <property type="entry name" value="GyrI-like"/>
</dbReference>
<protein>
    <submittedName>
        <fullName evidence="2">AraC family transcriptional regulator</fullName>
    </submittedName>
</protein>
<dbReference type="InterPro" id="IPR010499">
    <property type="entry name" value="AraC_E-bd"/>
</dbReference>
<keyword evidence="3" id="KW-1185">Reference proteome</keyword>
<dbReference type="RefSeq" id="WP_110838316.1">
    <property type="nucleotide sequence ID" value="NZ_QJVJ01000001.1"/>
</dbReference>
<dbReference type="SMART" id="SM00871">
    <property type="entry name" value="AraC_E_bind"/>
    <property type="match status" value="1"/>
</dbReference>
<proteinExistence type="predicted"/>
<dbReference type="AlphaFoldDB" id="A0A2V5KXQ6"/>
<dbReference type="OrthoDB" id="2608213at2"/>
<dbReference type="Pfam" id="PF06445">
    <property type="entry name" value="GyrI-like"/>
    <property type="match status" value="1"/>
</dbReference>
<evidence type="ECO:0000313" key="3">
    <source>
        <dbReference type="Proteomes" id="UP000247476"/>
    </source>
</evidence>
<evidence type="ECO:0000313" key="2">
    <source>
        <dbReference type="EMBL" id="PYI57277.1"/>
    </source>
</evidence>
<feature type="domain" description="AraC effector-binding" evidence="1">
    <location>
        <begin position="1"/>
        <end position="158"/>
    </location>
</feature>
<evidence type="ECO:0000259" key="1">
    <source>
        <dbReference type="SMART" id="SM00871"/>
    </source>
</evidence>